<dbReference type="EMBL" id="BPLQ01003766">
    <property type="protein sequence ID" value="GIY02911.1"/>
    <property type="molecule type" value="Genomic_DNA"/>
</dbReference>
<comment type="caution">
    <text evidence="1">The sequence shown here is derived from an EMBL/GenBank/DDBJ whole genome shotgun (WGS) entry which is preliminary data.</text>
</comment>
<organism evidence="1 2">
    <name type="scientific">Caerostris darwini</name>
    <dbReference type="NCBI Taxonomy" id="1538125"/>
    <lineage>
        <taxon>Eukaryota</taxon>
        <taxon>Metazoa</taxon>
        <taxon>Ecdysozoa</taxon>
        <taxon>Arthropoda</taxon>
        <taxon>Chelicerata</taxon>
        <taxon>Arachnida</taxon>
        <taxon>Araneae</taxon>
        <taxon>Araneomorphae</taxon>
        <taxon>Entelegynae</taxon>
        <taxon>Araneoidea</taxon>
        <taxon>Araneidae</taxon>
        <taxon>Caerostris</taxon>
    </lineage>
</organism>
<accession>A0AAV4Q1A5</accession>
<dbReference type="AlphaFoldDB" id="A0AAV4Q1A5"/>
<keyword evidence="2" id="KW-1185">Reference proteome</keyword>
<name>A0AAV4Q1A5_9ARAC</name>
<dbReference type="Proteomes" id="UP001054837">
    <property type="component" value="Unassembled WGS sequence"/>
</dbReference>
<reference evidence="1 2" key="1">
    <citation type="submission" date="2021-06" db="EMBL/GenBank/DDBJ databases">
        <title>Caerostris darwini draft genome.</title>
        <authorList>
            <person name="Kono N."/>
            <person name="Arakawa K."/>
        </authorList>
    </citation>
    <scope>NUCLEOTIDE SEQUENCE [LARGE SCALE GENOMIC DNA]</scope>
</reference>
<protein>
    <submittedName>
        <fullName evidence="1">Uncharacterized protein</fullName>
    </submittedName>
</protein>
<evidence type="ECO:0000313" key="2">
    <source>
        <dbReference type="Proteomes" id="UP001054837"/>
    </source>
</evidence>
<sequence length="92" mass="10360">MATSPWKKGLNNLHGHISRANEIHLLHFIGFLSRRPFGEGGNGPHGHRYDISRGGTTSRQVHLCCHSRTFKGCFPNSINAKAKCNRHRTPFQ</sequence>
<gene>
    <name evidence="1" type="ORF">CDAR_407161</name>
</gene>
<evidence type="ECO:0000313" key="1">
    <source>
        <dbReference type="EMBL" id="GIY02911.1"/>
    </source>
</evidence>
<proteinExistence type="predicted"/>